<dbReference type="EMBL" id="BOOY01000008">
    <property type="protein sequence ID" value="GIJ02111.1"/>
    <property type="molecule type" value="Genomic_DNA"/>
</dbReference>
<dbReference type="Pfam" id="PF00293">
    <property type="entry name" value="NUDIX"/>
    <property type="match status" value="1"/>
</dbReference>
<dbReference type="GO" id="GO:0046872">
    <property type="term" value="F:metal ion binding"/>
    <property type="evidence" value="ECO:0007669"/>
    <property type="project" value="UniProtKB-KW"/>
</dbReference>
<proteinExistence type="predicted"/>
<keyword evidence="3" id="KW-0479">Metal-binding</keyword>
<dbReference type="Gene3D" id="3.90.79.10">
    <property type="entry name" value="Nucleoside Triphosphate Pyrophosphohydrolase"/>
    <property type="match status" value="1"/>
</dbReference>
<comment type="caution">
    <text evidence="8">The sequence shown here is derived from an EMBL/GenBank/DDBJ whole genome shotgun (WGS) entry which is preliminary data.</text>
</comment>
<protein>
    <recommendedName>
        <fullName evidence="7">Nudix hydrolase domain-containing protein</fullName>
    </recommendedName>
</protein>
<evidence type="ECO:0000256" key="3">
    <source>
        <dbReference type="ARBA" id="ARBA00022723"/>
    </source>
</evidence>
<evidence type="ECO:0000313" key="8">
    <source>
        <dbReference type="EMBL" id="GIJ02111.1"/>
    </source>
</evidence>
<comment type="cofactor">
    <cofactor evidence="2">
        <name>Mg(2+)</name>
        <dbReference type="ChEBI" id="CHEBI:18420"/>
    </cofactor>
</comment>
<dbReference type="SUPFAM" id="SSF55811">
    <property type="entry name" value="Nudix"/>
    <property type="match status" value="1"/>
</dbReference>
<reference evidence="8" key="1">
    <citation type="submission" date="2021-01" db="EMBL/GenBank/DDBJ databases">
        <title>Whole genome shotgun sequence of Spirilliplanes yamanashiensis NBRC 15828.</title>
        <authorList>
            <person name="Komaki H."/>
            <person name="Tamura T."/>
        </authorList>
    </citation>
    <scope>NUCLEOTIDE SEQUENCE</scope>
    <source>
        <strain evidence="8">NBRC 15828</strain>
    </source>
</reference>
<evidence type="ECO:0000256" key="5">
    <source>
        <dbReference type="ARBA" id="ARBA00022842"/>
    </source>
</evidence>
<evidence type="ECO:0000256" key="4">
    <source>
        <dbReference type="ARBA" id="ARBA00022801"/>
    </source>
</evidence>
<dbReference type="PANTHER" id="PTHR12318:SF0">
    <property type="entry name" value="ACYL-COENZYME A DIPHOSPHATASE NUDT19"/>
    <property type="match status" value="1"/>
</dbReference>
<dbReference type="InterPro" id="IPR015797">
    <property type="entry name" value="NUDIX_hydrolase-like_dom_sf"/>
</dbReference>
<dbReference type="GO" id="GO:0016818">
    <property type="term" value="F:hydrolase activity, acting on acid anhydrides, in phosphorus-containing anhydrides"/>
    <property type="evidence" value="ECO:0007669"/>
    <property type="project" value="InterPro"/>
</dbReference>
<dbReference type="InterPro" id="IPR000086">
    <property type="entry name" value="NUDIX_hydrolase_dom"/>
</dbReference>
<gene>
    <name evidence="8" type="ORF">Sya03_14630</name>
</gene>
<dbReference type="CDD" id="cd18870">
    <property type="entry name" value="NUDIX_AcylCoAdiphos_Nudt19"/>
    <property type="match status" value="1"/>
</dbReference>
<organism evidence="8 9">
    <name type="scientific">Spirilliplanes yamanashiensis</name>
    <dbReference type="NCBI Taxonomy" id="42233"/>
    <lineage>
        <taxon>Bacteria</taxon>
        <taxon>Bacillati</taxon>
        <taxon>Actinomycetota</taxon>
        <taxon>Actinomycetes</taxon>
        <taxon>Micromonosporales</taxon>
        <taxon>Micromonosporaceae</taxon>
        <taxon>Spirilliplanes</taxon>
    </lineage>
</organism>
<keyword evidence="6" id="KW-0464">Manganese</keyword>
<evidence type="ECO:0000256" key="1">
    <source>
        <dbReference type="ARBA" id="ARBA00001936"/>
    </source>
</evidence>
<keyword evidence="5" id="KW-0460">Magnesium</keyword>
<evidence type="ECO:0000259" key="7">
    <source>
        <dbReference type="PROSITE" id="PS51462"/>
    </source>
</evidence>
<keyword evidence="4" id="KW-0378">Hydrolase</keyword>
<comment type="cofactor">
    <cofactor evidence="1">
        <name>Mn(2+)</name>
        <dbReference type="ChEBI" id="CHEBI:29035"/>
    </cofactor>
</comment>
<evidence type="ECO:0000256" key="2">
    <source>
        <dbReference type="ARBA" id="ARBA00001946"/>
    </source>
</evidence>
<accession>A0A8J4DHS9</accession>
<dbReference type="AlphaFoldDB" id="A0A8J4DHS9"/>
<evidence type="ECO:0000256" key="6">
    <source>
        <dbReference type="ARBA" id="ARBA00023211"/>
    </source>
</evidence>
<dbReference type="Proteomes" id="UP000652013">
    <property type="component" value="Unassembled WGS sequence"/>
</dbReference>
<sequence length="246" mass="25975">MVTLPLPPGMAERAAAFTGPPAPARPAATVVLLRPAPPAFQVYALRRHAAMVFGGVYAFPGGRVDPADTPDGLRPGWGARLGLPDREAGAVVAAAVRELFEETGVLLAAGGEQASEADRAALVARETTLAEVLARRGATVRDDLLTPWSRWITPEFEPRRFDTWFFVAALPPGQEPRDVSGEADRVAWVDPADAGHLTMLPPTAITLAELAGYGTVEAALAADRDAARPVLPQIELGPDGVARIRL</sequence>
<dbReference type="InterPro" id="IPR039121">
    <property type="entry name" value="NUDT19"/>
</dbReference>
<dbReference type="PROSITE" id="PS51462">
    <property type="entry name" value="NUDIX"/>
    <property type="match status" value="1"/>
</dbReference>
<name>A0A8J4DHS9_9ACTN</name>
<keyword evidence="9" id="KW-1185">Reference proteome</keyword>
<dbReference type="PANTHER" id="PTHR12318">
    <property type="entry name" value="TESTOSTERONE-REGULATED PROTEIN RP2"/>
    <property type="match status" value="1"/>
</dbReference>
<feature type="domain" description="Nudix hydrolase" evidence="7">
    <location>
        <begin position="23"/>
        <end position="211"/>
    </location>
</feature>
<evidence type="ECO:0000313" key="9">
    <source>
        <dbReference type="Proteomes" id="UP000652013"/>
    </source>
</evidence>